<keyword evidence="3" id="KW-0378">Hydrolase</keyword>
<sequence length="332" mass="36882">MGRNRREWLSRTGASRLDPVRSPDLRAEHVEQNEITLGDVTVTRVMEFHGPVGLGPGQFFPDSPAGSWDGNRDWLAPDFWDPAADECRSAVQSWLLRSEGRTVLVDTGVGDDKDRPYSPVWSRRRSDYLANLAAAGVRPEDVDVVVNTHLHVDHVGWNTRLDGREWAPTFPNAEYLVTWQDFEFWDPANGHRSVLGRGNQNVFEDSVRPVREAGLVRLWDGSHRIDANLRLEPAPGHTPGSSALVLESGGERALFVGDLVHTPLQVVEPDTNSCFCEDPAGSRATRRRLLGVAAETGALVFPAHFGGHGALEVERDGSRFAVKRWSPFERIS</sequence>
<dbReference type="InterPro" id="IPR001279">
    <property type="entry name" value="Metallo-B-lactamas"/>
</dbReference>
<organism evidence="6 7">
    <name type="scientific">Actinosynnema mirum (strain ATCC 29888 / DSM 43827 / JCM 3225 / NBRC 14064 / NCIMB 13271 / NRRL B-12336 / IMRU 3971 / 101)</name>
    <dbReference type="NCBI Taxonomy" id="446462"/>
    <lineage>
        <taxon>Bacteria</taxon>
        <taxon>Bacillati</taxon>
        <taxon>Actinomycetota</taxon>
        <taxon>Actinomycetes</taxon>
        <taxon>Pseudonocardiales</taxon>
        <taxon>Pseudonocardiaceae</taxon>
        <taxon>Actinosynnema</taxon>
    </lineage>
</organism>
<dbReference type="AlphaFoldDB" id="C6W9N8"/>
<dbReference type="InterPro" id="IPR051013">
    <property type="entry name" value="MBL_superfamily_lactonases"/>
</dbReference>
<evidence type="ECO:0000259" key="5">
    <source>
        <dbReference type="SMART" id="SM00849"/>
    </source>
</evidence>
<comment type="similarity">
    <text evidence="1">Belongs to the metallo-beta-lactamase superfamily.</text>
</comment>
<dbReference type="KEGG" id="ami:Amir_3353"/>
<dbReference type="SMART" id="SM00849">
    <property type="entry name" value="Lactamase_B"/>
    <property type="match status" value="1"/>
</dbReference>
<gene>
    <name evidence="6" type="ordered locus">Amir_3353</name>
</gene>
<dbReference type="PANTHER" id="PTHR42978:SF6">
    <property type="entry name" value="QUORUM-QUENCHING LACTONASE YTNP-RELATED"/>
    <property type="match status" value="1"/>
</dbReference>
<evidence type="ECO:0000256" key="1">
    <source>
        <dbReference type="ARBA" id="ARBA00007749"/>
    </source>
</evidence>
<dbReference type="Gene3D" id="3.60.15.10">
    <property type="entry name" value="Ribonuclease Z/Hydroxyacylglutathione hydrolase-like"/>
    <property type="match status" value="1"/>
</dbReference>
<dbReference type="PANTHER" id="PTHR42978">
    <property type="entry name" value="QUORUM-QUENCHING LACTONASE YTNP-RELATED-RELATED"/>
    <property type="match status" value="1"/>
</dbReference>
<dbReference type="HOGENOM" id="CLU_056519_1_1_11"/>
<proteinExistence type="inferred from homology"/>
<reference evidence="6 7" key="1">
    <citation type="journal article" date="2009" name="Stand. Genomic Sci.">
        <title>Complete genome sequence of Actinosynnema mirum type strain (101).</title>
        <authorList>
            <person name="Land M."/>
            <person name="Lapidus A."/>
            <person name="Mayilraj S."/>
            <person name="Chen F."/>
            <person name="Copeland A."/>
            <person name="Del Rio T.G."/>
            <person name="Nolan M."/>
            <person name="Lucas S."/>
            <person name="Tice H."/>
            <person name="Cheng J.F."/>
            <person name="Chertkov O."/>
            <person name="Bruce D."/>
            <person name="Goodwin L."/>
            <person name="Pitluck S."/>
            <person name="Rohde M."/>
            <person name="Goker M."/>
            <person name="Pati A."/>
            <person name="Ivanova N."/>
            <person name="Mavromatis K."/>
            <person name="Chen A."/>
            <person name="Palaniappan K."/>
            <person name="Hauser L."/>
            <person name="Chang Y.J."/>
            <person name="Jeffries C.C."/>
            <person name="Brettin T."/>
            <person name="Detter J.C."/>
            <person name="Han C."/>
            <person name="Chain P."/>
            <person name="Tindall B.J."/>
            <person name="Bristow J."/>
            <person name="Eisen J.A."/>
            <person name="Markowitz V."/>
            <person name="Hugenholtz P."/>
            <person name="Kyrpides N.C."/>
            <person name="Klenk H.P."/>
        </authorList>
    </citation>
    <scope>NUCLEOTIDE SEQUENCE [LARGE SCALE GENOMIC DNA]</scope>
    <source>
        <strain evidence="7">ATCC 29888 / DSM 43827 / JCM 3225 / NBRC 14064 / NCIMB 13271 / NRRL B-12336 / IMRU 3971 / 101</strain>
    </source>
</reference>
<dbReference type="GO" id="GO:0046872">
    <property type="term" value="F:metal ion binding"/>
    <property type="evidence" value="ECO:0007669"/>
    <property type="project" value="UniProtKB-KW"/>
</dbReference>
<evidence type="ECO:0000256" key="3">
    <source>
        <dbReference type="ARBA" id="ARBA00022801"/>
    </source>
</evidence>
<evidence type="ECO:0000313" key="7">
    <source>
        <dbReference type="Proteomes" id="UP000002213"/>
    </source>
</evidence>
<dbReference type="Pfam" id="PF00753">
    <property type="entry name" value="Lactamase_B"/>
    <property type="match status" value="1"/>
</dbReference>
<dbReference type="Proteomes" id="UP000002213">
    <property type="component" value="Chromosome"/>
</dbReference>
<dbReference type="GO" id="GO:0016787">
    <property type="term" value="F:hydrolase activity"/>
    <property type="evidence" value="ECO:0007669"/>
    <property type="project" value="UniProtKB-KW"/>
</dbReference>
<keyword evidence="2" id="KW-0479">Metal-binding</keyword>
<protein>
    <submittedName>
        <fullName evidence="6">Beta-lactamase domain protein</fullName>
    </submittedName>
</protein>
<dbReference type="eggNOG" id="COG0491">
    <property type="taxonomic scope" value="Bacteria"/>
</dbReference>
<evidence type="ECO:0000313" key="6">
    <source>
        <dbReference type="EMBL" id="ACU37255.1"/>
    </source>
</evidence>
<evidence type="ECO:0000256" key="4">
    <source>
        <dbReference type="ARBA" id="ARBA00022833"/>
    </source>
</evidence>
<keyword evidence="4" id="KW-0862">Zinc</keyword>
<evidence type="ECO:0000256" key="2">
    <source>
        <dbReference type="ARBA" id="ARBA00022723"/>
    </source>
</evidence>
<dbReference type="CDD" id="cd16277">
    <property type="entry name" value="metallo-hydrolase-like_MBL-fold"/>
    <property type="match status" value="1"/>
</dbReference>
<dbReference type="EMBL" id="CP001630">
    <property type="protein sequence ID" value="ACU37255.1"/>
    <property type="molecule type" value="Genomic_DNA"/>
</dbReference>
<name>C6W9N8_ACTMD</name>
<dbReference type="SUPFAM" id="SSF56281">
    <property type="entry name" value="Metallo-hydrolase/oxidoreductase"/>
    <property type="match status" value="1"/>
</dbReference>
<feature type="domain" description="Metallo-beta-lactamase" evidence="5">
    <location>
        <begin position="90"/>
        <end position="304"/>
    </location>
</feature>
<keyword evidence="7" id="KW-1185">Reference proteome</keyword>
<accession>C6W9N8</accession>
<dbReference type="STRING" id="446462.Amir_3353"/>
<dbReference type="InterPro" id="IPR036866">
    <property type="entry name" value="RibonucZ/Hydroxyglut_hydro"/>
</dbReference>